<dbReference type="AlphaFoldDB" id="A0A1X7LDK2"/>
<keyword evidence="3" id="KW-1185">Reference proteome</keyword>
<name>A0A1X7LDK2_9BACT</name>
<dbReference type="STRING" id="1028.SAMN05661096_03817"/>
<dbReference type="RefSeq" id="WP_085518941.1">
    <property type="nucleotide sequence ID" value="NZ_FXAW01000010.1"/>
</dbReference>
<sequence>MQTQLDISKILEAGKIASELEFERALIADRKLRVLAKEDSKYKAVRKKLRDLIAAYENKNWSSGSRITDKKIKESDLAEVIAEKERQFILKRKELIRKKLKSLNLTQQDLGEILGHRSKSYMSELMNGISPFSLKDLIVINRLLKIDLTYLIPTFLAPADKMKIKNSLEKLNNPKLSEGNFELA</sequence>
<dbReference type="CDD" id="cd00093">
    <property type="entry name" value="HTH_XRE"/>
    <property type="match status" value="1"/>
</dbReference>
<dbReference type="EMBL" id="FXAW01000010">
    <property type="protein sequence ID" value="SMG51780.1"/>
    <property type="molecule type" value="Genomic_DNA"/>
</dbReference>
<protein>
    <submittedName>
        <fullName evidence="2">Helix-turn-helix</fullName>
    </submittedName>
</protein>
<dbReference type="SMART" id="SM00530">
    <property type="entry name" value="HTH_XRE"/>
    <property type="match status" value="1"/>
</dbReference>
<evidence type="ECO:0000313" key="3">
    <source>
        <dbReference type="Proteomes" id="UP000193804"/>
    </source>
</evidence>
<evidence type="ECO:0000259" key="1">
    <source>
        <dbReference type="PROSITE" id="PS50943"/>
    </source>
</evidence>
<dbReference type="SUPFAM" id="SSF47413">
    <property type="entry name" value="lambda repressor-like DNA-binding domains"/>
    <property type="match status" value="1"/>
</dbReference>
<dbReference type="Proteomes" id="UP000193804">
    <property type="component" value="Unassembled WGS sequence"/>
</dbReference>
<accession>A0A1X7LDK2</accession>
<dbReference type="GO" id="GO:0003677">
    <property type="term" value="F:DNA binding"/>
    <property type="evidence" value="ECO:0007669"/>
    <property type="project" value="InterPro"/>
</dbReference>
<reference evidence="3" key="1">
    <citation type="submission" date="2017-04" db="EMBL/GenBank/DDBJ databases">
        <authorList>
            <person name="Varghese N."/>
            <person name="Submissions S."/>
        </authorList>
    </citation>
    <scope>NUCLEOTIDE SEQUENCE [LARGE SCALE GENOMIC DNA]</scope>
    <source>
        <strain evidence="3">DSM 4125</strain>
    </source>
</reference>
<dbReference type="InterPro" id="IPR010982">
    <property type="entry name" value="Lambda_DNA-bd_dom_sf"/>
</dbReference>
<dbReference type="InterPro" id="IPR001387">
    <property type="entry name" value="Cro/C1-type_HTH"/>
</dbReference>
<dbReference type="PROSITE" id="PS50943">
    <property type="entry name" value="HTH_CROC1"/>
    <property type="match status" value="1"/>
</dbReference>
<proteinExistence type="predicted"/>
<evidence type="ECO:0000313" key="2">
    <source>
        <dbReference type="EMBL" id="SMG51780.1"/>
    </source>
</evidence>
<organism evidence="2 3">
    <name type="scientific">Marivirga sericea</name>
    <dbReference type="NCBI Taxonomy" id="1028"/>
    <lineage>
        <taxon>Bacteria</taxon>
        <taxon>Pseudomonadati</taxon>
        <taxon>Bacteroidota</taxon>
        <taxon>Cytophagia</taxon>
        <taxon>Cytophagales</taxon>
        <taxon>Marivirgaceae</taxon>
        <taxon>Marivirga</taxon>
    </lineage>
</organism>
<dbReference type="Gene3D" id="1.10.260.40">
    <property type="entry name" value="lambda repressor-like DNA-binding domains"/>
    <property type="match status" value="1"/>
</dbReference>
<dbReference type="Pfam" id="PF01381">
    <property type="entry name" value="HTH_3"/>
    <property type="match status" value="1"/>
</dbReference>
<dbReference type="OrthoDB" id="1339093at2"/>
<gene>
    <name evidence="2" type="ORF">SAMN05661096_03817</name>
</gene>
<feature type="domain" description="HTH cro/C1-type" evidence="1">
    <location>
        <begin position="96"/>
        <end position="151"/>
    </location>
</feature>